<proteinExistence type="predicted"/>
<name>A0A7C8ZGE7_OPUST</name>
<sequence length="137" mass="16088">MNINDKYKCCRYICHRKHNLTSIWLSKYQLGQIYKFLEVVQMTRGLIHLAQPLCLLCITKEFPYDVTFNGNLVRKANHNVDMYNTRLDDALEIFGNPKLKLFLPSVLEGGGECKTTQFKGHIIRDIRTYKSILRYIN</sequence>
<dbReference type="EMBL" id="GISG01126783">
    <property type="protein sequence ID" value="MBA4642037.1"/>
    <property type="molecule type" value="Transcribed_RNA"/>
</dbReference>
<reference evidence="1" key="2">
    <citation type="submission" date="2020-07" db="EMBL/GenBank/DDBJ databases">
        <authorList>
            <person name="Vera ALvarez R."/>
            <person name="Arias-Moreno D.M."/>
            <person name="Jimenez-Jacinto V."/>
            <person name="Jimenez-Bremont J.F."/>
            <person name="Swaminathan K."/>
            <person name="Moose S.P."/>
            <person name="Guerrero-Gonzalez M.L."/>
            <person name="Marino-Ramirez L."/>
            <person name="Landsman D."/>
            <person name="Rodriguez-Kessler M."/>
            <person name="Delgado-Sanchez P."/>
        </authorList>
    </citation>
    <scope>NUCLEOTIDE SEQUENCE</scope>
    <source>
        <tissue evidence="1">Cladode</tissue>
    </source>
</reference>
<reference evidence="1" key="1">
    <citation type="journal article" date="2013" name="J. Plant Res.">
        <title>Effect of fungi and light on seed germination of three Opuntia species from semiarid lands of central Mexico.</title>
        <authorList>
            <person name="Delgado-Sanchez P."/>
            <person name="Jimenez-Bremont J.F."/>
            <person name="Guerrero-Gonzalez Mde L."/>
            <person name="Flores J."/>
        </authorList>
    </citation>
    <scope>NUCLEOTIDE SEQUENCE</scope>
    <source>
        <tissue evidence="1">Cladode</tissue>
    </source>
</reference>
<protein>
    <submittedName>
        <fullName evidence="1">Uncharacterized protein</fullName>
    </submittedName>
</protein>
<accession>A0A7C8ZGE7</accession>
<dbReference type="AlphaFoldDB" id="A0A7C8ZGE7"/>
<evidence type="ECO:0000313" key="1">
    <source>
        <dbReference type="EMBL" id="MBA4642037.1"/>
    </source>
</evidence>
<organism evidence="1">
    <name type="scientific">Opuntia streptacantha</name>
    <name type="common">Prickly pear cactus</name>
    <name type="synonym">Opuntia cardona</name>
    <dbReference type="NCBI Taxonomy" id="393608"/>
    <lineage>
        <taxon>Eukaryota</taxon>
        <taxon>Viridiplantae</taxon>
        <taxon>Streptophyta</taxon>
        <taxon>Embryophyta</taxon>
        <taxon>Tracheophyta</taxon>
        <taxon>Spermatophyta</taxon>
        <taxon>Magnoliopsida</taxon>
        <taxon>eudicotyledons</taxon>
        <taxon>Gunneridae</taxon>
        <taxon>Pentapetalae</taxon>
        <taxon>Caryophyllales</taxon>
        <taxon>Cactineae</taxon>
        <taxon>Cactaceae</taxon>
        <taxon>Opuntioideae</taxon>
        <taxon>Opuntia</taxon>
    </lineage>
</organism>